<dbReference type="PANTHER" id="PTHR36577">
    <property type="entry name" value="DUF521 DOMAIN PROTEIN (AFU_ORTHOLOGUE AFUA_6G00490)"/>
    <property type="match status" value="1"/>
</dbReference>
<evidence type="ECO:0000259" key="3">
    <source>
        <dbReference type="Pfam" id="PF04412"/>
    </source>
</evidence>
<dbReference type="PANTHER" id="PTHR36577:SF3">
    <property type="entry name" value="DUF521 DOMAIN PROTEIN (AFU_ORTHOLOGUE AFUA_6G00490)"/>
    <property type="match status" value="1"/>
</dbReference>
<sequence>MSGQTGQSVQLHLTVEDQAKLSGALGPGMAMAMRIVVALARLSLAPQLIDVESAHIDGCLYHGQAGLDFAEKLVELGAVVTVPTTLNVSSLDLMHPGLVRQGPAETAAARRLMDAYVALGARSTWTCAPYQLDGRPTEGIDIAWAESNAIVFANSVLGARTARYGDFVDICAAITGRVPLAGLHVPENRVPTMQLDCSGIPSRVLDSDAAWAALGFVVGQQVGESVCILTGLAPEIANEDRLKALGATAASSGGVALFHIKGVTPEAVAAGAAWPAEGVLRVEITPTMLRAARDELTTATIGDRLDAVSIGTPHFSLTEFAKLAEILDDGVPFHPSCTVWISTSRDVLATAQAAGFAQVCEASGAKIVVDTCTYLVPILAETVRTAMTTSGKWAWYAPANMGISVMFGSLAECIDSARAGRVIRSESAWQ</sequence>
<dbReference type="Pfam" id="PF04412">
    <property type="entry name" value="AcnX"/>
    <property type="match status" value="1"/>
</dbReference>
<dbReference type="InterPro" id="IPR007506">
    <property type="entry name" value="PMDh-L-like_dom"/>
</dbReference>
<evidence type="ECO:0000313" key="5">
    <source>
        <dbReference type="Proteomes" id="UP000297983"/>
    </source>
</evidence>
<reference evidence="4 5" key="1">
    <citation type="submission" date="2019-03" db="EMBL/GenBank/DDBJ databases">
        <title>Genomics of glacier-inhabiting Cryobacterium strains.</title>
        <authorList>
            <person name="Liu Q."/>
            <person name="Xin Y.-H."/>
        </authorList>
    </citation>
    <scope>NUCLEOTIDE SEQUENCE [LARGE SCALE GENOMIC DNA]</scope>
    <source>
        <strain evidence="4 5">Hz16</strain>
    </source>
</reference>
<accession>A0A4R9AYI4</accession>
<evidence type="ECO:0000256" key="2">
    <source>
        <dbReference type="ARBA" id="ARBA00023239"/>
    </source>
</evidence>
<proteinExistence type="predicted"/>
<keyword evidence="5" id="KW-1185">Reference proteome</keyword>
<dbReference type="EMBL" id="SOHL01000007">
    <property type="protein sequence ID" value="TFD72899.1"/>
    <property type="molecule type" value="Genomic_DNA"/>
</dbReference>
<organism evidence="4 5">
    <name type="scientific">Cryobacterium gelidum</name>
    <dbReference type="NCBI Taxonomy" id="1259164"/>
    <lineage>
        <taxon>Bacteria</taxon>
        <taxon>Bacillati</taxon>
        <taxon>Actinomycetota</taxon>
        <taxon>Actinomycetes</taxon>
        <taxon>Micrococcales</taxon>
        <taxon>Microbacteriaceae</taxon>
        <taxon>Cryobacterium</taxon>
    </lineage>
</organism>
<gene>
    <name evidence="4" type="ORF">E3T50_04120</name>
</gene>
<feature type="domain" description="Phosphomevalonate dehydratase large subunit-like" evidence="3">
    <location>
        <begin position="11"/>
        <end position="415"/>
    </location>
</feature>
<protein>
    <submittedName>
        <fullName evidence="4">DUF521 domain-containing protein</fullName>
    </submittedName>
</protein>
<keyword evidence="1" id="KW-0408">Iron</keyword>
<evidence type="ECO:0000256" key="1">
    <source>
        <dbReference type="ARBA" id="ARBA00023004"/>
    </source>
</evidence>
<comment type="caution">
    <text evidence="4">The sequence shown here is derived from an EMBL/GenBank/DDBJ whole genome shotgun (WGS) entry which is preliminary data.</text>
</comment>
<keyword evidence="2" id="KW-0456">Lyase</keyword>
<dbReference type="RefSeq" id="WP_134550720.1">
    <property type="nucleotide sequence ID" value="NZ_SOHL01000007.1"/>
</dbReference>
<dbReference type="Proteomes" id="UP000297983">
    <property type="component" value="Unassembled WGS sequence"/>
</dbReference>
<dbReference type="GO" id="GO:0016829">
    <property type="term" value="F:lyase activity"/>
    <property type="evidence" value="ECO:0007669"/>
    <property type="project" value="UniProtKB-KW"/>
</dbReference>
<dbReference type="AlphaFoldDB" id="A0A4R9AYI4"/>
<evidence type="ECO:0000313" key="4">
    <source>
        <dbReference type="EMBL" id="TFD72899.1"/>
    </source>
</evidence>
<name>A0A4R9AYI4_9MICO</name>